<evidence type="ECO:0000313" key="2">
    <source>
        <dbReference type="EMBL" id="PSJ16648.1"/>
    </source>
</evidence>
<keyword evidence="3" id="KW-1185">Reference proteome</keyword>
<evidence type="ECO:0000313" key="3">
    <source>
        <dbReference type="Proteomes" id="UP000241912"/>
    </source>
</evidence>
<sequence length="166" mass="18823">MMLKSILQEQWHSLSDAALEQALYARIDFIRFYDLSLSDAIPDETIPYRFRNRLVAGARLDDRLASINEQLQSHGLMIKDAVGAVIDTTLIESAARPNAYSGWNAPGYLGTAKVNAQVMLKSICTNLKKLPTKFSWTSHQGEYSVQMLHKEENTLLKEEKLHFLPK</sequence>
<name>A0A2P7NT95_9PROT</name>
<reference evidence="2 3" key="1">
    <citation type="submission" date="2018-03" db="EMBL/GenBank/DDBJ databases">
        <title>Draft genome of Nitrosomonas supralitoralis APG5.</title>
        <authorList>
            <person name="Urakawa H."/>
            <person name="Lopez J.V."/>
        </authorList>
    </citation>
    <scope>NUCLEOTIDE SEQUENCE [LARGE SCALE GENOMIC DNA]</scope>
    <source>
        <strain evidence="2 3">APG5</strain>
    </source>
</reference>
<evidence type="ECO:0000259" key="1">
    <source>
        <dbReference type="Pfam" id="PF05598"/>
    </source>
</evidence>
<dbReference type="OrthoDB" id="9774608at2"/>
<dbReference type="PANTHER" id="PTHR35604">
    <property type="entry name" value="TRANSPOSASE INSH FOR INSERTION SEQUENCE ELEMENT IS5A-RELATED"/>
    <property type="match status" value="1"/>
</dbReference>
<dbReference type="EMBL" id="PXXU01000041">
    <property type="protein sequence ID" value="PSJ16648.1"/>
    <property type="molecule type" value="Genomic_DNA"/>
</dbReference>
<comment type="caution">
    <text evidence="2">The sequence shown here is derived from an EMBL/GenBank/DDBJ whole genome shotgun (WGS) entry which is preliminary data.</text>
</comment>
<accession>A0A2P7NT95</accession>
<dbReference type="PANTHER" id="PTHR35604:SF2">
    <property type="entry name" value="TRANSPOSASE INSH FOR INSERTION SEQUENCE ELEMENT IS5A-RELATED"/>
    <property type="match status" value="1"/>
</dbReference>
<proteinExistence type="predicted"/>
<protein>
    <recommendedName>
        <fullName evidence="1">Transposase InsH N-terminal domain-containing protein</fullName>
    </recommendedName>
</protein>
<dbReference type="Pfam" id="PF05598">
    <property type="entry name" value="DUF772"/>
    <property type="match status" value="1"/>
</dbReference>
<dbReference type="InterPro" id="IPR008490">
    <property type="entry name" value="Transposase_InsH_N"/>
</dbReference>
<dbReference type="AlphaFoldDB" id="A0A2P7NT95"/>
<dbReference type="Proteomes" id="UP000241912">
    <property type="component" value="Unassembled WGS sequence"/>
</dbReference>
<organism evidence="2 3">
    <name type="scientific">Nitrosomonas supralitoralis</name>
    <dbReference type="NCBI Taxonomy" id="2116706"/>
    <lineage>
        <taxon>Bacteria</taxon>
        <taxon>Pseudomonadati</taxon>
        <taxon>Pseudomonadota</taxon>
        <taxon>Betaproteobacteria</taxon>
        <taxon>Nitrosomonadales</taxon>
        <taxon>Nitrosomonadaceae</taxon>
        <taxon>Nitrosomonas</taxon>
    </lineage>
</organism>
<feature type="domain" description="Transposase InsH N-terminal" evidence="1">
    <location>
        <begin position="1"/>
        <end position="53"/>
    </location>
</feature>
<gene>
    <name evidence="2" type="ORF">C7H79_12430</name>
</gene>
<dbReference type="RefSeq" id="WP_106707579.1">
    <property type="nucleotide sequence ID" value="NZ_PXXU01000041.1"/>
</dbReference>